<name>A0A645HD49_9ZZZZ</name>
<dbReference type="EMBL" id="VSSQ01086852">
    <property type="protein sequence ID" value="MPN34024.1"/>
    <property type="molecule type" value="Genomic_DNA"/>
</dbReference>
<proteinExistence type="predicted"/>
<comment type="caution">
    <text evidence="2">The sequence shown here is derived from an EMBL/GenBank/DDBJ whole genome shotgun (WGS) entry which is preliminary data.</text>
</comment>
<reference evidence="2" key="1">
    <citation type="submission" date="2019-08" db="EMBL/GenBank/DDBJ databases">
        <authorList>
            <person name="Kucharzyk K."/>
            <person name="Murdoch R.W."/>
            <person name="Higgins S."/>
            <person name="Loffler F."/>
        </authorList>
    </citation>
    <scope>NUCLEOTIDE SEQUENCE</scope>
</reference>
<evidence type="ECO:0000313" key="2">
    <source>
        <dbReference type="EMBL" id="MPN34024.1"/>
    </source>
</evidence>
<protein>
    <submittedName>
        <fullName evidence="2">Uncharacterized protein</fullName>
    </submittedName>
</protein>
<sequence length="87" mass="9844">MIKGINHQVVEITKPSCDYFEKVLFFVKPECVCVSEGKLRDRANYIANNTGRPPVMKAKKKTLRKVLTPLFWFGLGIAATALITKIF</sequence>
<dbReference type="AlphaFoldDB" id="A0A645HD49"/>
<accession>A0A645HD49</accession>
<evidence type="ECO:0000256" key="1">
    <source>
        <dbReference type="SAM" id="Phobius"/>
    </source>
</evidence>
<keyword evidence="1" id="KW-0812">Transmembrane</keyword>
<gene>
    <name evidence="2" type="ORF">SDC9_181516</name>
</gene>
<keyword evidence="1" id="KW-0472">Membrane</keyword>
<organism evidence="2">
    <name type="scientific">bioreactor metagenome</name>
    <dbReference type="NCBI Taxonomy" id="1076179"/>
    <lineage>
        <taxon>unclassified sequences</taxon>
        <taxon>metagenomes</taxon>
        <taxon>ecological metagenomes</taxon>
    </lineage>
</organism>
<feature type="transmembrane region" description="Helical" evidence="1">
    <location>
        <begin position="66"/>
        <end position="84"/>
    </location>
</feature>
<keyword evidence="1" id="KW-1133">Transmembrane helix</keyword>